<sequence>MDYSHKYLQYSSIEDKDLPKRNTLLLATAIDLLCSLLLSLYKLLPFAWVGSYDGRVSDNEGLTKDQGRRVPEELLVRRAALSEGGKIETVINIKI</sequence>
<proteinExistence type="predicted"/>
<evidence type="ECO:0000313" key="1">
    <source>
        <dbReference type="EnsemblMetazoa" id="Aqu2.1.05742_001"/>
    </source>
</evidence>
<dbReference type="EnsemblMetazoa" id="Aqu2.1.05742_001">
    <property type="protein sequence ID" value="Aqu2.1.05742_001"/>
    <property type="gene ID" value="Aqu2.1.05742"/>
</dbReference>
<organism evidence="1">
    <name type="scientific">Amphimedon queenslandica</name>
    <name type="common">Sponge</name>
    <dbReference type="NCBI Taxonomy" id="400682"/>
    <lineage>
        <taxon>Eukaryota</taxon>
        <taxon>Metazoa</taxon>
        <taxon>Porifera</taxon>
        <taxon>Demospongiae</taxon>
        <taxon>Heteroscleromorpha</taxon>
        <taxon>Haplosclerida</taxon>
        <taxon>Niphatidae</taxon>
        <taxon>Amphimedon</taxon>
    </lineage>
</organism>
<name>A0A1X7SUB6_AMPQE</name>
<accession>A0A1X7SUB6</accession>
<protein>
    <submittedName>
        <fullName evidence="1">Uncharacterized protein</fullName>
    </submittedName>
</protein>
<dbReference type="AlphaFoldDB" id="A0A1X7SUB6"/>
<reference evidence="1" key="1">
    <citation type="submission" date="2017-05" db="UniProtKB">
        <authorList>
            <consortium name="EnsemblMetazoa"/>
        </authorList>
    </citation>
    <scope>IDENTIFICATION</scope>
</reference>
<dbReference type="InParanoid" id="A0A1X7SUB6"/>